<evidence type="ECO:0000313" key="2">
    <source>
        <dbReference type="EMBL" id="OEG74539.1"/>
    </source>
</evidence>
<sequence length="70" mass="7765">MSNTAKVIEIVQDIIEMDNVTASTILTEDIWDSFAVISFLSSVQTEFNTVVDAEKVSNVETVQELIELIS</sequence>
<name>A0A1E5IVC6_SHECO</name>
<reference evidence="2 3" key="1">
    <citation type="submission" date="2016-07" db="EMBL/GenBank/DDBJ databases">
        <title>Whole-genome of two Shewanella species isolated from a digestive organ of sea cucumber Apostichopus japonicus Selenka 1867.</title>
        <authorList>
            <person name="Hong H.-H."/>
            <person name="Choi H."/>
            <person name="Cheon S."/>
            <person name="Oh J.-S."/>
            <person name="Lee H.-G."/>
            <person name="Park C."/>
        </authorList>
    </citation>
    <scope>NUCLEOTIDE SEQUENCE [LARGE SCALE GENOMIC DNA]</scope>
    <source>
        <strain evidence="2 3">CSB03KR</strain>
    </source>
</reference>
<dbReference type="PROSITE" id="PS50075">
    <property type="entry name" value="CARRIER"/>
    <property type="match status" value="1"/>
</dbReference>
<dbReference type="RefSeq" id="WP_069670738.1">
    <property type="nucleotide sequence ID" value="NZ_MCBT01000018.1"/>
</dbReference>
<proteinExistence type="predicted"/>
<dbReference type="InterPro" id="IPR036736">
    <property type="entry name" value="ACP-like_sf"/>
</dbReference>
<dbReference type="EMBL" id="MCBT01000018">
    <property type="protein sequence ID" value="OEG74539.1"/>
    <property type="molecule type" value="Genomic_DNA"/>
</dbReference>
<dbReference type="AlphaFoldDB" id="A0A1E5IVC6"/>
<protein>
    <recommendedName>
        <fullName evidence="1">Carrier domain-containing protein</fullName>
    </recommendedName>
</protein>
<accession>A0A1E5IVC6</accession>
<evidence type="ECO:0000259" key="1">
    <source>
        <dbReference type="PROSITE" id="PS50075"/>
    </source>
</evidence>
<dbReference type="Gene3D" id="1.10.1200.10">
    <property type="entry name" value="ACP-like"/>
    <property type="match status" value="1"/>
</dbReference>
<dbReference type="Proteomes" id="UP000095230">
    <property type="component" value="Unassembled WGS sequence"/>
</dbReference>
<organism evidence="2 3">
    <name type="scientific">Shewanella colwelliana</name>
    <name type="common">Alteromonas colwelliana</name>
    <dbReference type="NCBI Taxonomy" id="23"/>
    <lineage>
        <taxon>Bacteria</taxon>
        <taxon>Pseudomonadati</taxon>
        <taxon>Pseudomonadota</taxon>
        <taxon>Gammaproteobacteria</taxon>
        <taxon>Alteromonadales</taxon>
        <taxon>Shewanellaceae</taxon>
        <taxon>Shewanella</taxon>
    </lineage>
</organism>
<dbReference type="STRING" id="23.BEL05_19080"/>
<feature type="domain" description="Carrier" evidence="1">
    <location>
        <begin position="1"/>
        <end position="70"/>
    </location>
</feature>
<dbReference type="InterPro" id="IPR009081">
    <property type="entry name" value="PP-bd_ACP"/>
</dbReference>
<dbReference type="SUPFAM" id="SSF47336">
    <property type="entry name" value="ACP-like"/>
    <property type="match status" value="1"/>
</dbReference>
<comment type="caution">
    <text evidence="2">The sequence shown here is derived from an EMBL/GenBank/DDBJ whole genome shotgun (WGS) entry which is preliminary data.</text>
</comment>
<gene>
    <name evidence="2" type="ORF">BEL05_19080</name>
</gene>
<evidence type="ECO:0000313" key="3">
    <source>
        <dbReference type="Proteomes" id="UP000095230"/>
    </source>
</evidence>